<reference evidence="3 5" key="2">
    <citation type="submission" date="2018-03" db="EMBL/GenBank/DDBJ databases">
        <authorList>
            <person name="Fogelqvist J."/>
        </authorList>
    </citation>
    <scope>NUCLEOTIDE SEQUENCE [LARGE SCALE GENOMIC DNA]</scope>
</reference>
<keyword evidence="1" id="KW-0472">Membrane</keyword>
<dbReference type="PANTHER" id="PTHR36844:SF1">
    <property type="entry name" value="PROTEASE PRSW"/>
    <property type="match status" value="1"/>
</dbReference>
<dbReference type="InterPro" id="IPR026898">
    <property type="entry name" value="PrsW"/>
</dbReference>
<dbReference type="Pfam" id="PF13367">
    <property type="entry name" value="PrsW-protease"/>
    <property type="match status" value="1"/>
</dbReference>
<dbReference type="AlphaFoldDB" id="A0A0G4IJN1"/>
<dbReference type="Proteomes" id="UP000039324">
    <property type="component" value="Unassembled WGS sequence"/>
</dbReference>
<sequence>MILTPTALLFLWNALRHRHPGRVHRMTTVQLTGLYASGALLIIIPFLLNTVTGWFASRVLLAGHDVAKAHKQATWPRIFVFTLIAGAVSPGVWEELYKWWITSLGAKRLDRPRSRLQVTLCAVTSGLSFATAENLLYYWSVMSSEDLSTVVIAIRTLRCIPIHVALAVMSGKAMSLMIERQQCRLVVTLPGIWRQMILHASYNFFDFLGSMEHVEAQITPGMQLAFRSITSFIAMVMVFYVAYTLWTEDDEPFEDDTVGQVVPKQDVVLEPLPHYVASDNVITDEVTVSIVGEVDDQ</sequence>
<protein>
    <submittedName>
        <fullName evidence="2">Uncharacterized protein</fullName>
    </submittedName>
</protein>
<evidence type="ECO:0000256" key="1">
    <source>
        <dbReference type="SAM" id="Phobius"/>
    </source>
</evidence>
<keyword evidence="3" id="KW-0496">Mitochondrion</keyword>
<keyword evidence="1" id="KW-1133">Transmembrane helix</keyword>
<dbReference type="PANTHER" id="PTHR36844">
    <property type="entry name" value="PROTEASE PRSW"/>
    <property type="match status" value="1"/>
</dbReference>
<evidence type="ECO:0000313" key="4">
    <source>
        <dbReference type="Proteomes" id="UP000039324"/>
    </source>
</evidence>
<accession>A0A0G4IJN1</accession>
<geneLocation type="mitochondrion" evidence="3"/>
<evidence type="ECO:0000313" key="3">
    <source>
        <dbReference type="EMBL" id="SPR00290.1"/>
    </source>
</evidence>
<reference evidence="2 4" key="1">
    <citation type="submission" date="2015-02" db="EMBL/GenBank/DDBJ databases">
        <authorList>
            <person name="Chooi Y.-H."/>
        </authorList>
    </citation>
    <scope>NUCLEOTIDE SEQUENCE [LARGE SCALE GENOMIC DNA]</scope>
    <source>
        <strain evidence="2">E3</strain>
    </source>
</reference>
<keyword evidence="1" id="KW-0812">Transmembrane</keyword>
<organism evidence="2 4">
    <name type="scientific">Plasmodiophora brassicae</name>
    <name type="common">Clubroot disease agent</name>
    <dbReference type="NCBI Taxonomy" id="37360"/>
    <lineage>
        <taxon>Eukaryota</taxon>
        <taxon>Sar</taxon>
        <taxon>Rhizaria</taxon>
        <taxon>Endomyxa</taxon>
        <taxon>Phytomyxea</taxon>
        <taxon>Plasmodiophorida</taxon>
        <taxon>Plasmodiophoridae</taxon>
        <taxon>Plasmodiophora</taxon>
    </lineage>
</organism>
<dbReference type="GO" id="GO:0008233">
    <property type="term" value="F:peptidase activity"/>
    <property type="evidence" value="ECO:0007669"/>
    <property type="project" value="InterPro"/>
</dbReference>
<dbReference type="Proteomes" id="UP000290189">
    <property type="component" value="Unassembled WGS sequence"/>
</dbReference>
<feature type="transmembrane region" description="Helical" evidence="1">
    <location>
        <begin position="225"/>
        <end position="246"/>
    </location>
</feature>
<feature type="transmembrane region" description="Helical" evidence="1">
    <location>
        <begin position="152"/>
        <end position="171"/>
    </location>
</feature>
<keyword evidence="4" id="KW-1185">Reference proteome</keyword>
<feature type="transmembrane region" description="Helical" evidence="1">
    <location>
        <begin position="40"/>
        <end position="61"/>
    </location>
</feature>
<feature type="transmembrane region" description="Helical" evidence="1">
    <location>
        <begin position="118"/>
        <end position="140"/>
    </location>
</feature>
<proteinExistence type="predicted"/>
<evidence type="ECO:0000313" key="5">
    <source>
        <dbReference type="Proteomes" id="UP000290189"/>
    </source>
</evidence>
<dbReference type="EMBL" id="OVEO01000014">
    <property type="protein sequence ID" value="SPR00290.1"/>
    <property type="molecule type" value="Genomic_DNA"/>
</dbReference>
<evidence type="ECO:0000313" key="2">
    <source>
        <dbReference type="EMBL" id="CEO95413.1"/>
    </source>
</evidence>
<name>A0A0G4IJN1_PLABS</name>
<dbReference type="EMBL" id="CDSF01000024">
    <property type="protein sequence ID" value="CEO95413.1"/>
    <property type="molecule type" value="Genomic_DNA"/>
</dbReference>
<gene>
    <name evidence="2" type="ORF">PBRA_004139</name>
    <name evidence="3" type="ORF">PLBR_LOCUS7505</name>
</gene>